<dbReference type="PANTHER" id="PTHR10155:SF11">
    <property type="entry name" value="SUPPRESSOR OF CYTOKINE SIGNALING 3"/>
    <property type="match status" value="1"/>
</dbReference>
<keyword evidence="2" id="KW-0341">Growth regulation</keyword>
<dbReference type="Ensembl" id="ENSKMAT00000014628.1">
    <property type="protein sequence ID" value="ENSKMAP00000014416.1"/>
    <property type="gene ID" value="ENSKMAG00000010800.1"/>
</dbReference>
<dbReference type="SUPFAM" id="SSF55550">
    <property type="entry name" value="SH2 domain"/>
    <property type="match status" value="1"/>
</dbReference>
<sequence>MVTYSKADSAMGHLCISKMHVPYHYKLFTSKEQHKMVVRSLCRLQESGFYYGSINGKQANALLENEPTGTFLVRDSADIHYFYTISVKTALGVRNLRIQVDNNSFYMSTDPMKSDCVPHFDCILKLIKHYMPLGIGAKVTFIYSKGETAPLELIKPLYHTTSSLQHLCRKQINRDMSAPSERDQLPVSVQQYLFDYNETPR</sequence>
<dbReference type="SUPFAM" id="SSF158235">
    <property type="entry name" value="SOCS box-like"/>
    <property type="match status" value="1"/>
</dbReference>
<keyword evidence="4" id="KW-0833">Ubl conjugation pathway</keyword>
<evidence type="ECO:0000313" key="10">
    <source>
        <dbReference type="Proteomes" id="UP000264800"/>
    </source>
</evidence>
<dbReference type="Pfam" id="PF00017">
    <property type="entry name" value="SH2"/>
    <property type="match status" value="1"/>
</dbReference>
<reference evidence="9" key="1">
    <citation type="submission" date="2025-08" db="UniProtKB">
        <authorList>
            <consortium name="Ensembl"/>
        </authorList>
    </citation>
    <scope>IDENTIFICATION</scope>
</reference>
<reference evidence="9" key="2">
    <citation type="submission" date="2025-09" db="UniProtKB">
        <authorList>
            <consortium name="Ensembl"/>
        </authorList>
    </citation>
    <scope>IDENTIFICATION</scope>
</reference>
<feature type="domain" description="SOCS box" evidence="8">
    <location>
        <begin position="163"/>
        <end position="199"/>
    </location>
</feature>
<dbReference type="PROSITE" id="PS50001">
    <property type="entry name" value="SH2"/>
    <property type="match status" value="1"/>
</dbReference>
<dbReference type="GO" id="GO:0008283">
    <property type="term" value="P:cell population proliferation"/>
    <property type="evidence" value="ECO:0007669"/>
    <property type="project" value="Ensembl"/>
</dbReference>
<dbReference type="InterPro" id="IPR000980">
    <property type="entry name" value="SH2"/>
</dbReference>
<dbReference type="Gene3D" id="1.10.750.20">
    <property type="entry name" value="SOCS box"/>
    <property type="match status" value="1"/>
</dbReference>
<accession>A0A3Q3ADU1</accession>
<keyword evidence="3" id="KW-0734">Signal transduction inhibitor</keyword>
<dbReference type="GO" id="GO:0060042">
    <property type="term" value="P:retina morphogenesis in camera-type eye"/>
    <property type="evidence" value="ECO:0007669"/>
    <property type="project" value="Ensembl"/>
</dbReference>
<dbReference type="InterPro" id="IPR001496">
    <property type="entry name" value="SOCS_box"/>
</dbReference>
<dbReference type="GO" id="GO:0070365">
    <property type="term" value="P:hepatocyte differentiation"/>
    <property type="evidence" value="ECO:0007669"/>
    <property type="project" value="Ensembl"/>
</dbReference>
<dbReference type="Gene3D" id="3.30.505.10">
    <property type="entry name" value="SH2 domain"/>
    <property type="match status" value="1"/>
</dbReference>
<evidence type="ECO:0000256" key="6">
    <source>
        <dbReference type="PROSITE-ProRule" id="PRU00191"/>
    </source>
</evidence>
<dbReference type="SMART" id="SM00252">
    <property type="entry name" value="SH2"/>
    <property type="match status" value="1"/>
</dbReference>
<dbReference type="PROSITE" id="PS50225">
    <property type="entry name" value="SOCS"/>
    <property type="match status" value="1"/>
</dbReference>
<evidence type="ECO:0000256" key="2">
    <source>
        <dbReference type="ARBA" id="ARBA00022604"/>
    </source>
</evidence>
<dbReference type="InterPro" id="IPR036860">
    <property type="entry name" value="SH2_dom_sf"/>
</dbReference>
<dbReference type="GO" id="GO:0016567">
    <property type="term" value="P:protein ubiquitination"/>
    <property type="evidence" value="ECO:0007669"/>
    <property type="project" value="UniProtKB-UniPathway"/>
</dbReference>
<dbReference type="UniPathway" id="UPA00143"/>
<organism evidence="9 10">
    <name type="scientific">Kryptolebias marmoratus</name>
    <name type="common">Mangrove killifish</name>
    <name type="synonym">Rivulus marmoratus</name>
    <dbReference type="NCBI Taxonomy" id="37003"/>
    <lineage>
        <taxon>Eukaryota</taxon>
        <taxon>Metazoa</taxon>
        <taxon>Chordata</taxon>
        <taxon>Craniata</taxon>
        <taxon>Vertebrata</taxon>
        <taxon>Euteleostomi</taxon>
        <taxon>Actinopterygii</taxon>
        <taxon>Neopterygii</taxon>
        <taxon>Teleostei</taxon>
        <taxon>Neoteleostei</taxon>
        <taxon>Acanthomorphata</taxon>
        <taxon>Ovalentaria</taxon>
        <taxon>Atherinomorphae</taxon>
        <taxon>Cyprinodontiformes</taxon>
        <taxon>Rivulidae</taxon>
        <taxon>Kryptolebias</taxon>
    </lineage>
</organism>
<dbReference type="GO" id="GO:0097421">
    <property type="term" value="P:liver regeneration"/>
    <property type="evidence" value="ECO:0007669"/>
    <property type="project" value="Ensembl"/>
</dbReference>
<evidence type="ECO:0000256" key="1">
    <source>
        <dbReference type="ARBA" id="ARBA00004906"/>
    </source>
</evidence>
<name>A0A3Q3ADU1_KRYMA</name>
<dbReference type="Proteomes" id="UP000264800">
    <property type="component" value="Unplaced"/>
</dbReference>
<dbReference type="GO" id="GO:0046854">
    <property type="term" value="P:phosphatidylinositol phosphate biosynthetic process"/>
    <property type="evidence" value="ECO:0007669"/>
    <property type="project" value="TreeGrafter"/>
</dbReference>
<evidence type="ECO:0000259" key="7">
    <source>
        <dbReference type="PROSITE" id="PS50001"/>
    </source>
</evidence>
<dbReference type="GO" id="GO:0048681">
    <property type="term" value="P:negative regulation of axon regeneration"/>
    <property type="evidence" value="ECO:0007669"/>
    <property type="project" value="Ensembl"/>
</dbReference>
<comment type="pathway">
    <text evidence="1">Protein modification; protein ubiquitination.</text>
</comment>
<proteinExistence type="predicted"/>
<dbReference type="AlphaFoldDB" id="A0A3Q3ADU1"/>
<keyword evidence="5 6" id="KW-0727">SH2 domain</keyword>
<dbReference type="GO" id="GO:0035677">
    <property type="term" value="P:posterior lateral line neuromast hair cell development"/>
    <property type="evidence" value="ECO:0007669"/>
    <property type="project" value="Ensembl"/>
</dbReference>
<dbReference type="GeneTree" id="ENSGT00940000159620"/>
<evidence type="ECO:0000256" key="5">
    <source>
        <dbReference type="ARBA" id="ARBA00022999"/>
    </source>
</evidence>
<evidence type="ECO:0000313" key="9">
    <source>
        <dbReference type="Ensembl" id="ENSKMAP00000014416.1"/>
    </source>
</evidence>
<feature type="domain" description="SH2" evidence="7">
    <location>
        <begin position="49"/>
        <end position="157"/>
    </location>
</feature>
<keyword evidence="10" id="KW-1185">Reference proteome</keyword>
<dbReference type="InterPro" id="IPR036036">
    <property type="entry name" value="SOCS_box-like_dom_sf"/>
</dbReference>
<evidence type="ECO:0000256" key="3">
    <source>
        <dbReference type="ARBA" id="ARBA00022700"/>
    </source>
</evidence>
<dbReference type="GO" id="GO:0009968">
    <property type="term" value="P:negative regulation of signal transduction"/>
    <property type="evidence" value="ECO:0007669"/>
    <property type="project" value="UniProtKB-KW"/>
</dbReference>
<dbReference type="GO" id="GO:0035556">
    <property type="term" value="P:intracellular signal transduction"/>
    <property type="evidence" value="ECO:0007669"/>
    <property type="project" value="InterPro"/>
</dbReference>
<dbReference type="STRING" id="37003.ENSKMAP00000014416"/>
<evidence type="ECO:0000259" key="8">
    <source>
        <dbReference type="PROSITE" id="PS50225"/>
    </source>
</evidence>
<dbReference type="PANTHER" id="PTHR10155">
    <property type="entry name" value="PHOSPHATIDYLINOSITOL 3-KINASE REGULATORY SUBUNIT"/>
    <property type="match status" value="1"/>
</dbReference>
<protein>
    <submittedName>
        <fullName evidence="9">Suppressor of cytokine signaling 3a</fullName>
    </submittedName>
</protein>
<dbReference type="PRINTS" id="PR00401">
    <property type="entry name" value="SH2DOMAIN"/>
</dbReference>
<dbReference type="GO" id="GO:0005942">
    <property type="term" value="C:phosphatidylinositol 3-kinase complex"/>
    <property type="evidence" value="ECO:0007669"/>
    <property type="project" value="TreeGrafter"/>
</dbReference>
<evidence type="ECO:0000256" key="4">
    <source>
        <dbReference type="ARBA" id="ARBA00022786"/>
    </source>
</evidence>
<dbReference type="GO" id="GO:0046935">
    <property type="term" value="F:1-phosphatidylinositol-3-kinase regulator activity"/>
    <property type="evidence" value="ECO:0007669"/>
    <property type="project" value="TreeGrafter"/>
</dbReference>
<dbReference type="OMA" id="CDACSFF"/>